<sequence length="158" mass="16849">MPGVSNALCTQISKGVTTSPVEPLGRLMSGRQPPHEGGKPRNPEIGLLCEATMSGPTRTRSVESAPGDHQMPRWANDPCVHNDQGEEILVALHGSSCPECQHVPGLLGSQRRIDSVRVMSGTDEAWSTTSQVDANVGRPAVTQKKELSSASDRTTNQL</sequence>
<accession>A0A319BJ79</accession>
<evidence type="ECO:0000313" key="3">
    <source>
        <dbReference type="Proteomes" id="UP000248405"/>
    </source>
</evidence>
<keyword evidence="3" id="KW-1185">Reference proteome</keyword>
<evidence type="ECO:0000256" key="1">
    <source>
        <dbReference type="SAM" id="MobiDB-lite"/>
    </source>
</evidence>
<dbReference type="GeneID" id="37215062"/>
<name>A0A319BJ79_ASPVC</name>
<feature type="region of interest" description="Disordered" evidence="1">
    <location>
        <begin position="17"/>
        <end position="79"/>
    </location>
</feature>
<protein>
    <submittedName>
        <fullName evidence="2">Uncharacterized protein</fullName>
    </submittedName>
</protein>
<feature type="region of interest" description="Disordered" evidence="1">
    <location>
        <begin position="123"/>
        <end position="158"/>
    </location>
</feature>
<gene>
    <name evidence="2" type="ORF">BO88DRAFT_449122</name>
</gene>
<dbReference type="EMBL" id="KZ821615">
    <property type="protein sequence ID" value="PYH73236.1"/>
    <property type="molecule type" value="Genomic_DNA"/>
</dbReference>
<dbReference type="Proteomes" id="UP000248405">
    <property type="component" value="Unassembled WGS sequence"/>
</dbReference>
<dbReference type="AlphaFoldDB" id="A0A319BJ79"/>
<feature type="compositionally biased region" description="Polar residues" evidence="1">
    <location>
        <begin position="148"/>
        <end position="158"/>
    </location>
</feature>
<organism evidence="2 3">
    <name type="scientific">Aspergillus vadensis (strain CBS 113365 / IMI 142717 / IBT 24658)</name>
    <dbReference type="NCBI Taxonomy" id="1448311"/>
    <lineage>
        <taxon>Eukaryota</taxon>
        <taxon>Fungi</taxon>
        <taxon>Dikarya</taxon>
        <taxon>Ascomycota</taxon>
        <taxon>Pezizomycotina</taxon>
        <taxon>Eurotiomycetes</taxon>
        <taxon>Eurotiomycetidae</taxon>
        <taxon>Eurotiales</taxon>
        <taxon>Aspergillaceae</taxon>
        <taxon>Aspergillus</taxon>
        <taxon>Aspergillus subgen. Circumdati</taxon>
    </lineage>
</organism>
<reference evidence="2" key="1">
    <citation type="submission" date="2016-12" db="EMBL/GenBank/DDBJ databases">
        <title>The genomes of Aspergillus section Nigri reveals drivers in fungal speciation.</title>
        <authorList>
            <consortium name="DOE Joint Genome Institute"/>
            <person name="Vesth T.C."/>
            <person name="Nybo J."/>
            <person name="Theobald S."/>
            <person name="Brandl J."/>
            <person name="Frisvad J.C."/>
            <person name="Nielsen K.F."/>
            <person name="Lyhne E.K."/>
            <person name="Kogle M.E."/>
            <person name="Kuo A."/>
            <person name="Riley R."/>
            <person name="Clum A."/>
            <person name="Nolan M."/>
            <person name="Lipzen A."/>
            <person name="Salamov A."/>
            <person name="Henrissat B."/>
            <person name="Wiebenga A."/>
            <person name="De Vries R.P."/>
            <person name="Grigoriev I.V."/>
            <person name="Mortensen U.H."/>
            <person name="Andersen M.R."/>
            <person name="Baker S.E."/>
        </authorList>
    </citation>
    <scope>NUCLEOTIDE SEQUENCE [LARGE SCALE GENOMIC DNA]</scope>
    <source>
        <strain evidence="2">CBS 113365</strain>
    </source>
</reference>
<evidence type="ECO:0000313" key="2">
    <source>
        <dbReference type="EMBL" id="PYH73236.1"/>
    </source>
</evidence>
<feature type="compositionally biased region" description="Basic and acidic residues" evidence="1">
    <location>
        <begin position="33"/>
        <end position="42"/>
    </location>
</feature>
<proteinExistence type="predicted"/>
<dbReference type="RefSeq" id="XP_025567030.1">
    <property type="nucleotide sequence ID" value="XM_025710470.1"/>
</dbReference>